<feature type="compositionally biased region" description="Low complexity" evidence="4">
    <location>
        <begin position="276"/>
        <end position="289"/>
    </location>
</feature>
<dbReference type="KEGG" id="orz:FNH13_17370"/>
<dbReference type="EMBL" id="CP041616">
    <property type="protein sequence ID" value="QDO89878.1"/>
    <property type="molecule type" value="Genomic_DNA"/>
</dbReference>
<dbReference type="SUPFAM" id="SSF100939">
    <property type="entry name" value="SPOC domain-like"/>
    <property type="match status" value="1"/>
</dbReference>
<dbReference type="Proteomes" id="UP000315395">
    <property type="component" value="Chromosome"/>
</dbReference>
<feature type="compositionally biased region" description="Low complexity" evidence="4">
    <location>
        <begin position="295"/>
        <end position="312"/>
    </location>
</feature>
<dbReference type="RefSeq" id="WP_143784598.1">
    <property type="nucleotide sequence ID" value="NZ_CP041616.1"/>
</dbReference>
<dbReference type="PANTHER" id="PTHR41251:SF1">
    <property type="entry name" value="NON-HOMOLOGOUS END JOINING PROTEIN KU"/>
    <property type="match status" value="1"/>
</dbReference>
<evidence type="ECO:0000259" key="5">
    <source>
        <dbReference type="SMART" id="SM00559"/>
    </source>
</evidence>
<dbReference type="GO" id="GO:0006310">
    <property type="term" value="P:DNA recombination"/>
    <property type="evidence" value="ECO:0007669"/>
    <property type="project" value="UniProtKB-KW"/>
</dbReference>
<protein>
    <recommendedName>
        <fullName evidence="3">Non-homologous end joining protein Ku</fullName>
    </recommendedName>
</protein>
<evidence type="ECO:0000313" key="6">
    <source>
        <dbReference type="EMBL" id="QDO89878.1"/>
    </source>
</evidence>
<gene>
    <name evidence="3" type="primary">ku</name>
    <name evidence="6" type="ORF">FNH13_17370</name>
</gene>
<dbReference type="InterPro" id="IPR009187">
    <property type="entry name" value="Prok_Ku"/>
</dbReference>
<evidence type="ECO:0000256" key="1">
    <source>
        <dbReference type="ARBA" id="ARBA00023125"/>
    </source>
</evidence>
<dbReference type="SMART" id="SM00559">
    <property type="entry name" value="Ku78"/>
    <property type="match status" value="1"/>
</dbReference>
<dbReference type="GO" id="GO:0003690">
    <property type="term" value="F:double-stranded DNA binding"/>
    <property type="evidence" value="ECO:0007669"/>
    <property type="project" value="UniProtKB-UniRule"/>
</dbReference>
<dbReference type="FunFam" id="2.40.290.10:FF:000004">
    <property type="entry name" value="Non-homologous end joining protein Ku"/>
    <property type="match status" value="1"/>
</dbReference>
<feature type="domain" description="Ku" evidence="5">
    <location>
        <begin position="52"/>
        <end position="180"/>
    </location>
</feature>
<dbReference type="AlphaFoldDB" id="A0A516GEG0"/>
<dbReference type="Pfam" id="PF02735">
    <property type="entry name" value="Ku"/>
    <property type="match status" value="1"/>
</dbReference>
<evidence type="ECO:0000313" key="7">
    <source>
        <dbReference type="Proteomes" id="UP000315395"/>
    </source>
</evidence>
<evidence type="ECO:0000256" key="4">
    <source>
        <dbReference type="SAM" id="MobiDB-lite"/>
    </source>
</evidence>
<evidence type="ECO:0000256" key="2">
    <source>
        <dbReference type="ARBA" id="ARBA00023172"/>
    </source>
</evidence>
<dbReference type="CDD" id="cd00789">
    <property type="entry name" value="KU_like"/>
    <property type="match status" value="1"/>
</dbReference>
<name>A0A516GEG0_9MICO</name>
<dbReference type="OrthoDB" id="9795084at2"/>
<organism evidence="6 7">
    <name type="scientific">Ornithinimicrobium ciconiae</name>
    <dbReference type="NCBI Taxonomy" id="2594265"/>
    <lineage>
        <taxon>Bacteria</taxon>
        <taxon>Bacillati</taxon>
        <taxon>Actinomycetota</taxon>
        <taxon>Actinomycetes</taxon>
        <taxon>Micrococcales</taxon>
        <taxon>Ornithinimicrobiaceae</taxon>
        <taxon>Ornithinimicrobium</taxon>
    </lineage>
</organism>
<dbReference type="NCBIfam" id="TIGR02772">
    <property type="entry name" value="Ku_bact"/>
    <property type="match status" value="1"/>
</dbReference>
<dbReference type="PIRSF" id="PIRSF006493">
    <property type="entry name" value="Prok_Ku"/>
    <property type="match status" value="1"/>
</dbReference>
<comment type="similarity">
    <text evidence="3">Belongs to the prokaryotic Ku family.</text>
</comment>
<reference evidence="6 7" key="1">
    <citation type="submission" date="2019-07" db="EMBL/GenBank/DDBJ databases">
        <title>complete genome sequencing of Ornithinimicrobium sp. H23M54.</title>
        <authorList>
            <person name="Bae J.-W."/>
            <person name="Lee S.-Y."/>
        </authorList>
    </citation>
    <scope>NUCLEOTIDE SEQUENCE [LARGE SCALE GENOMIC DNA]</scope>
    <source>
        <strain evidence="6 7">H23M54</strain>
    </source>
</reference>
<feature type="compositionally biased region" description="Basic residues" evidence="4">
    <location>
        <begin position="333"/>
        <end position="343"/>
    </location>
</feature>
<dbReference type="InterPro" id="IPR016194">
    <property type="entry name" value="SPOC-like_C_dom_sf"/>
</dbReference>
<keyword evidence="7" id="KW-1185">Reference proteome</keyword>
<keyword evidence="3" id="KW-0234">DNA repair</keyword>
<feature type="compositionally biased region" description="Low complexity" evidence="4">
    <location>
        <begin position="320"/>
        <end position="332"/>
    </location>
</feature>
<dbReference type="HAMAP" id="MF_01875">
    <property type="entry name" value="Prokaryotic_Ku"/>
    <property type="match status" value="1"/>
</dbReference>
<dbReference type="InterPro" id="IPR006164">
    <property type="entry name" value="DNA_bd_Ku70/Ku80"/>
</dbReference>
<sequence>MRAIWKGAVSFGLVNVPVRLYSATENHDLSFHQVRKSDGSRIRYKRVAQADGEEVAYKEIAKGYETEDGKSVILTDEDLASLPNRSSKEISVEKFVPIEQIDPILYDKAYYIEPDAMGAKAYGLLREALRESERVAIVTVSVRTRMTMAVLRVIDEAIVLQTLLWPDEVRDVGQLNNLDEVSEPKDSEVAMARMLIDSMAGDFEHEEHEDDYQIAVEALVKSKIEGGDVTESPDRDDEEDSGEVVDLLAALQRSVDRAKASRGESGSDDSDDEESGSSGSKGSAAGSAGTRTPAKKSTSAKSTSAKSTSTKSPAKKSTAKKSTASKTPASKTTAKKSAAKKAG</sequence>
<dbReference type="Gene3D" id="2.40.290.10">
    <property type="match status" value="1"/>
</dbReference>
<keyword evidence="1 3" id="KW-0238">DNA-binding</keyword>
<keyword evidence="3" id="KW-0227">DNA damage</keyword>
<feature type="compositionally biased region" description="Acidic residues" evidence="4">
    <location>
        <begin position="266"/>
        <end position="275"/>
    </location>
</feature>
<keyword evidence="2 3" id="KW-0233">DNA recombination</keyword>
<comment type="subunit">
    <text evidence="3">Homodimer. Interacts with LigD.</text>
</comment>
<feature type="region of interest" description="Disordered" evidence="4">
    <location>
        <begin position="254"/>
        <end position="343"/>
    </location>
</feature>
<accession>A0A516GEG0</accession>
<dbReference type="GO" id="GO:0006303">
    <property type="term" value="P:double-strand break repair via nonhomologous end joining"/>
    <property type="evidence" value="ECO:0007669"/>
    <property type="project" value="UniProtKB-UniRule"/>
</dbReference>
<evidence type="ECO:0000256" key="3">
    <source>
        <dbReference type="HAMAP-Rule" id="MF_01875"/>
    </source>
</evidence>
<dbReference type="PANTHER" id="PTHR41251">
    <property type="entry name" value="NON-HOMOLOGOUS END JOINING PROTEIN KU"/>
    <property type="match status" value="1"/>
</dbReference>
<proteinExistence type="inferred from homology"/>
<comment type="function">
    <text evidence="3">With LigD forms a non-homologous end joining (NHEJ) DNA repair enzyme, which repairs dsDNA breaks with reduced fidelity. Binds linear dsDNA with 5'- and 3'- overhangs but not closed circular dsDNA nor ssDNA. Recruits and stimulates the ligase activity of LigD.</text>
</comment>